<reference evidence="2 3" key="1">
    <citation type="submission" date="2020-07" db="EMBL/GenBank/DDBJ databases">
        <title>Halosimplex litoreum sp. nov. and Halosimplex rubrum sp. nov., isolated from different salt environments.</title>
        <authorList>
            <person name="Cui H."/>
        </authorList>
    </citation>
    <scope>NUCLEOTIDE SEQUENCE [LARGE SCALE GENOMIC DNA]</scope>
    <source>
        <strain evidence="2 3">R2</strain>
    </source>
</reference>
<dbReference type="GeneID" id="56083240"/>
<keyword evidence="3" id="KW-1185">Reference proteome</keyword>
<dbReference type="EMBL" id="CP058909">
    <property type="protein sequence ID" value="QLH82209.1"/>
    <property type="molecule type" value="Genomic_DNA"/>
</dbReference>
<sequence length="249" mass="27167">MAWLEALWGIGFGLALGICGVFCLVEAARIFGQIAMIGDAPEMDVRSVLQGNASGIVKLAGVVKKGRFTATAPCSGTECIAHRTTVKYFSEWNSPRWRTVTKQVGKSDFMLTDGTGEIEVSAGKLGDSGVSPTAEETYDTPADREVVSERMRTLLTRDDGEPYETVQMTSRDLRVQERRLEPGDKTTVLGKVQQQYDGARFDCIQLGSVSRRGAWMLAAKGVFLGLFGAFLVSVVWFVSVPRFISLLPV</sequence>
<evidence type="ECO:0000313" key="3">
    <source>
        <dbReference type="Proteomes" id="UP000509346"/>
    </source>
</evidence>
<keyword evidence="1" id="KW-0812">Transmembrane</keyword>
<keyword evidence="1" id="KW-1133">Transmembrane helix</keyword>
<dbReference type="Proteomes" id="UP000509346">
    <property type="component" value="Chromosome"/>
</dbReference>
<organism evidence="2 3">
    <name type="scientific">Halosimplex pelagicum</name>
    <dbReference type="NCBI Taxonomy" id="869886"/>
    <lineage>
        <taxon>Archaea</taxon>
        <taxon>Methanobacteriati</taxon>
        <taxon>Methanobacteriota</taxon>
        <taxon>Stenosarchaea group</taxon>
        <taxon>Halobacteria</taxon>
        <taxon>Halobacteriales</taxon>
        <taxon>Haloarculaceae</taxon>
        <taxon>Halosimplex</taxon>
    </lineage>
</organism>
<proteinExistence type="predicted"/>
<accession>A0A7D5TBN3</accession>
<evidence type="ECO:0000313" key="2">
    <source>
        <dbReference type="EMBL" id="QLH82209.1"/>
    </source>
</evidence>
<dbReference type="KEGG" id="hpel:HZS54_11585"/>
<dbReference type="AlphaFoldDB" id="A0A7D5TBN3"/>
<protein>
    <recommendedName>
        <fullName evidence="4">RING-type E3 ubiquitin transferase</fullName>
    </recommendedName>
</protein>
<dbReference type="RefSeq" id="WP_179922677.1">
    <property type="nucleotide sequence ID" value="NZ_CP058909.1"/>
</dbReference>
<evidence type="ECO:0008006" key="4">
    <source>
        <dbReference type="Google" id="ProtNLM"/>
    </source>
</evidence>
<name>A0A7D5TBN3_9EURY</name>
<feature type="transmembrane region" description="Helical" evidence="1">
    <location>
        <begin position="221"/>
        <end position="244"/>
    </location>
</feature>
<feature type="transmembrane region" description="Helical" evidence="1">
    <location>
        <begin position="6"/>
        <end position="25"/>
    </location>
</feature>
<gene>
    <name evidence="2" type="ORF">HZS54_11585</name>
</gene>
<evidence type="ECO:0000256" key="1">
    <source>
        <dbReference type="SAM" id="Phobius"/>
    </source>
</evidence>
<keyword evidence="1" id="KW-0472">Membrane</keyword>